<evidence type="ECO:0000259" key="8">
    <source>
        <dbReference type="PROSITE" id="PS50110"/>
    </source>
</evidence>
<dbReference type="PANTHER" id="PTHR48111:SF22">
    <property type="entry name" value="REGULATOR OF RPOS"/>
    <property type="match status" value="1"/>
</dbReference>
<evidence type="ECO:0000256" key="5">
    <source>
        <dbReference type="ARBA" id="ARBA00023163"/>
    </source>
</evidence>
<reference evidence="11" key="1">
    <citation type="journal article" date="2019" name="Int. J. Syst. Evol. Microbiol.">
        <title>The Global Catalogue of Microorganisms (GCM) 10K type strain sequencing project: providing services to taxonomists for standard genome sequencing and annotation.</title>
        <authorList>
            <consortium name="The Broad Institute Genomics Platform"/>
            <consortium name="The Broad Institute Genome Sequencing Center for Infectious Disease"/>
            <person name="Wu L."/>
            <person name="Ma J."/>
        </authorList>
    </citation>
    <scope>NUCLEOTIDE SEQUENCE [LARGE SCALE GENOMIC DNA]</scope>
    <source>
        <strain evidence="11">JCM 14370</strain>
    </source>
</reference>
<keyword evidence="3" id="KW-0805">Transcription regulation</keyword>
<evidence type="ECO:0000256" key="3">
    <source>
        <dbReference type="ARBA" id="ARBA00023015"/>
    </source>
</evidence>
<keyword evidence="4 7" id="KW-0238">DNA-binding</keyword>
<protein>
    <submittedName>
        <fullName evidence="10">DNA-binding response regulator</fullName>
    </submittedName>
</protein>
<dbReference type="InterPro" id="IPR036388">
    <property type="entry name" value="WH-like_DNA-bd_sf"/>
</dbReference>
<keyword evidence="2" id="KW-0902">Two-component regulatory system</keyword>
<dbReference type="PROSITE" id="PS50110">
    <property type="entry name" value="RESPONSE_REGULATORY"/>
    <property type="match status" value="1"/>
</dbReference>
<accession>A0ABQ2CV86</accession>
<feature type="domain" description="OmpR/PhoB-type" evidence="9">
    <location>
        <begin position="125"/>
        <end position="223"/>
    </location>
</feature>
<comment type="caution">
    <text evidence="10">The sequence shown here is derived from an EMBL/GenBank/DDBJ whole genome shotgun (WGS) entry which is preliminary data.</text>
</comment>
<dbReference type="CDD" id="cd00383">
    <property type="entry name" value="trans_reg_C"/>
    <property type="match status" value="1"/>
</dbReference>
<feature type="domain" description="Response regulatory" evidence="8">
    <location>
        <begin position="3"/>
        <end position="117"/>
    </location>
</feature>
<feature type="DNA-binding region" description="OmpR/PhoB-type" evidence="7">
    <location>
        <begin position="125"/>
        <end position="223"/>
    </location>
</feature>
<keyword evidence="1 6" id="KW-0597">Phosphoprotein</keyword>
<evidence type="ECO:0000256" key="6">
    <source>
        <dbReference type="PROSITE-ProRule" id="PRU00169"/>
    </source>
</evidence>
<dbReference type="InterPro" id="IPR011006">
    <property type="entry name" value="CheY-like_superfamily"/>
</dbReference>
<dbReference type="SUPFAM" id="SSF52172">
    <property type="entry name" value="CheY-like"/>
    <property type="match status" value="1"/>
</dbReference>
<dbReference type="Gene3D" id="1.10.10.10">
    <property type="entry name" value="Winged helix-like DNA-binding domain superfamily/Winged helix DNA-binding domain"/>
    <property type="match status" value="1"/>
</dbReference>
<evidence type="ECO:0000313" key="10">
    <source>
        <dbReference type="EMBL" id="GGJ23969.1"/>
    </source>
</evidence>
<evidence type="ECO:0000256" key="1">
    <source>
        <dbReference type="ARBA" id="ARBA00022553"/>
    </source>
</evidence>
<dbReference type="Gene3D" id="3.40.50.2300">
    <property type="match status" value="1"/>
</dbReference>
<dbReference type="InterPro" id="IPR039420">
    <property type="entry name" value="WalR-like"/>
</dbReference>
<keyword evidence="11" id="KW-1185">Reference proteome</keyword>
<dbReference type="GO" id="GO:0003677">
    <property type="term" value="F:DNA binding"/>
    <property type="evidence" value="ECO:0007669"/>
    <property type="project" value="UniProtKB-KW"/>
</dbReference>
<dbReference type="PROSITE" id="PS51755">
    <property type="entry name" value="OMPR_PHOB"/>
    <property type="match status" value="1"/>
</dbReference>
<evidence type="ECO:0000313" key="11">
    <source>
        <dbReference type="Proteomes" id="UP000632222"/>
    </source>
</evidence>
<gene>
    <name evidence="10" type="ORF">GCM10008938_07690</name>
</gene>
<dbReference type="InterPro" id="IPR001867">
    <property type="entry name" value="OmpR/PhoB-type_DNA-bd"/>
</dbReference>
<dbReference type="CDD" id="cd17574">
    <property type="entry name" value="REC_OmpR"/>
    <property type="match status" value="1"/>
</dbReference>
<dbReference type="SMART" id="SM00448">
    <property type="entry name" value="REC"/>
    <property type="match status" value="1"/>
</dbReference>
<proteinExistence type="predicted"/>
<dbReference type="Pfam" id="PF00486">
    <property type="entry name" value="Trans_reg_C"/>
    <property type="match status" value="1"/>
</dbReference>
<name>A0ABQ2CV86_9DEIO</name>
<sequence length="224" mass="25600">MQRILTIDDDPSLRSFLRRGLTYEGFQVQVAASGDEGLKLIRQQAPNLVILDVMMPGMDGFQVLRELRGSHPKLPVIMLTAKDEEGSQVQGLNEGADDYVVKPISLDVLLARIRAVLRRQGLQVSQVLKFQDLTMDLQSFSVKRVDRTVPLTNLEFKLLQEFMEQPERVMSKSYLLSRVWGNHSTADLNLVEVYIKQLRQKLEANGEQRLIHTIRHVGYVMRTV</sequence>
<dbReference type="Pfam" id="PF00072">
    <property type="entry name" value="Response_reg"/>
    <property type="match status" value="1"/>
</dbReference>
<organism evidence="10 11">
    <name type="scientific">Deinococcus roseus</name>
    <dbReference type="NCBI Taxonomy" id="392414"/>
    <lineage>
        <taxon>Bacteria</taxon>
        <taxon>Thermotogati</taxon>
        <taxon>Deinococcota</taxon>
        <taxon>Deinococci</taxon>
        <taxon>Deinococcales</taxon>
        <taxon>Deinococcaceae</taxon>
        <taxon>Deinococcus</taxon>
    </lineage>
</organism>
<dbReference type="EMBL" id="BMOD01000002">
    <property type="protein sequence ID" value="GGJ23969.1"/>
    <property type="molecule type" value="Genomic_DNA"/>
</dbReference>
<feature type="modified residue" description="4-aspartylphosphate" evidence="6">
    <location>
        <position position="52"/>
    </location>
</feature>
<evidence type="ECO:0000256" key="2">
    <source>
        <dbReference type="ARBA" id="ARBA00023012"/>
    </source>
</evidence>
<dbReference type="Proteomes" id="UP000632222">
    <property type="component" value="Unassembled WGS sequence"/>
</dbReference>
<dbReference type="InterPro" id="IPR001789">
    <property type="entry name" value="Sig_transdc_resp-reg_receiver"/>
</dbReference>
<evidence type="ECO:0000256" key="7">
    <source>
        <dbReference type="PROSITE-ProRule" id="PRU01091"/>
    </source>
</evidence>
<keyword evidence="5" id="KW-0804">Transcription</keyword>
<dbReference type="PANTHER" id="PTHR48111">
    <property type="entry name" value="REGULATOR OF RPOS"/>
    <property type="match status" value="1"/>
</dbReference>
<evidence type="ECO:0000256" key="4">
    <source>
        <dbReference type="ARBA" id="ARBA00023125"/>
    </source>
</evidence>
<dbReference type="RefSeq" id="WP_189000148.1">
    <property type="nucleotide sequence ID" value="NZ_BMOD01000002.1"/>
</dbReference>
<dbReference type="Gene3D" id="6.10.250.690">
    <property type="match status" value="1"/>
</dbReference>
<dbReference type="SMART" id="SM00862">
    <property type="entry name" value="Trans_reg_C"/>
    <property type="match status" value="1"/>
</dbReference>
<evidence type="ECO:0000259" key="9">
    <source>
        <dbReference type="PROSITE" id="PS51755"/>
    </source>
</evidence>